<dbReference type="AlphaFoldDB" id="A0A0L6V6W6"/>
<dbReference type="EMBL" id="LAVV01007462">
    <property type="protein sequence ID" value="KNZ55845.1"/>
    <property type="molecule type" value="Genomic_DNA"/>
</dbReference>
<reference evidence="1 2" key="1">
    <citation type="submission" date="2015-08" db="EMBL/GenBank/DDBJ databases">
        <title>Next Generation Sequencing and Analysis of the Genome of Puccinia sorghi L Schw, the Causal Agent of Maize Common Rust.</title>
        <authorList>
            <person name="Rochi L."/>
            <person name="Burguener G."/>
            <person name="Darino M."/>
            <person name="Turjanski A."/>
            <person name="Kreff E."/>
            <person name="Dieguez M.J."/>
            <person name="Sacco F."/>
        </authorList>
    </citation>
    <scope>NUCLEOTIDE SEQUENCE [LARGE SCALE GENOMIC DNA]</scope>
    <source>
        <strain evidence="1 2">RO10H11247</strain>
    </source>
</reference>
<protein>
    <submittedName>
        <fullName evidence="1">Uncharacterized protein</fullName>
    </submittedName>
</protein>
<evidence type="ECO:0000313" key="1">
    <source>
        <dbReference type="EMBL" id="KNZ55845.1"/>
    </source>
</evidence>
<dbReference type="VEuPathDB" id="FungiDB:VP01_2564g1"/>
<dbReference type="PANTHER" id="PTHR47501">
    <property type="entry name" value="TRANSPOSASE-RELATED"/>
    <property type="match status" value="1"/>
</dbReference>
<sequence>MYLAEIIRWLCPQHQKAINKGANLLATSLQERKNNTKTKDGSLLVTSTKQKILITKLSIISYLCGFYVKHGPLFKRKWAATFGCFIYSDFQEAILHCLKATNSNFTSIRDVWTHFGFIGASVSFIDDYWNYFVQHLSLNQCLIYWQIMAFKEKYHDIYLLFQTNDSGSNNNTMAKPMHQKLSDLEGSELPWDYDTIHIKFFCHKMALIGNAGYDKLEEEEDFVDEEGGGHG</sequence>
<dbReference type="PANTHER" id="PTHR47501:SF5">
    <property type="entry name" value="HAT C-TERMINAL DIMERISATION DOMAIN-CONTAINING PROTEIN"/>
    <property type="match status" value="1"/>
</dbReference>
<gene>
    <name evidence="1" type="ORF">VP01_2564g1</name>
</gene>
<name>A0A0L6V6W6_9BASI</name>
<keyword evidence="2" id="KW-1185">Reference proteome</keyword>
<comment type="caution">
    <text evidence="1">The sequence shown here is derived from an EMBL/GenBank/DDBJ whole genome shotgun (WGS) entry which is preliminary data.</text>
</comment>
<evidence type="ECO:0000313" key="2">
    <source>
        <dbReference type="Proteomes" id="UP000037035"/>
    </source>
</evidence>
<dbReference type="Proteomes" id="UP000037035">
    <property type="component" value="Unassembled WGS sequence"/>
</dbReference>
<proteinExistence type="predicted"/>
<accession>A0A0L6V6W6</accession>
<organism evidence="1 2">
    <name type="scientific">Puccinia sorghi</name>
    <dbReference type="NCBI Taxonomy" id="27349"/>
    <lineage>
        <taxon>Eukaryota</taxon>
        <taxon>Fungi</taxon>
        <taxon>Dikarya</taxon>
        <taxon>Basidiomycota</taxon>
        <taxon>Pucciniomycotina</taxon>
        <taxon>Pucciniomycetes</taxon>
        <taxon>Pucciniales</taxon>
        <taxon>Pucciniaceae</taxon>
        <taxon>Puccinia</taxon>
    </lineage>
</organism>
<dbReference type="OrthoDB" id="10480708at2759"/>